<dbReference type="Proteomes" id="UP000250321">
    <property type="component" value="Unassembled WGS sequence"/>
</dbReference>
<proteinExistence type="predicted"/>
<reference evidence="2 3" key="1">
    <citation type="submission" date="2018-02" db="EMBL/GenBank/DDBJ databases">
        <title>Draft genome of wild Prunus yedoensis var. nudiflora.</title>
        <authorList>
            <person name="Baek S."/>
            <person name="Kim J.-H."/>
            <person name="Choi K."/>
            <person name="Kim G.-B."/>
            <person name="Cho A."/>
            <person name="Jang H."/>
            <person name="Shin C.-H."/>
            <person name="Yu H.-J."/>
            <person name="Mun J.-H."/>
        </authorList>
    </citation>
    <scope>NUCLEOTIDE SEQUENCE [LARGE SCALE GENOMIC DNA]</scope>
    <source>
        <strain evidence="3">cv. Jeju island</strain>
        <tissue evidence="2">Leaf</tissue>
    </source>
</reference>
<dbReference type="EMBL" id="PJQY01003299">
    <property type="protein sequence ID" value="PQM38634.1"/>
    <property type="molecule type" value="Genomic_DNA"/>
</dbReference>
<dbReference type="Gene3D" id="1.25.40.10">
    <property type="entry name" value="Tetratricopeptide repeat domain"/>
    <property type="match status" value="1"/>
</dbReference>
<name>A0A314UPX1_PRUYE</name>
<dbReference type="OrthoDB" id="1911783at2759"/>
<keyword evidence="1" id="KW-0677">Repeat</keyword>
<evidence type="ECO:0000313" key="3">
    <source>
        <dbReference type="Proteomes" id="UP000250321"/>
    </source>
</evidence>
<accession>A0A314UPX1</accession>
<dbReference type="NCBIfam" id="TIGR00756">
    <property type="entry name" value="PPR"/>
    <property type="match status" value="1"/>
</dbReference>
<keyword evidence="3" id="KW-1185">Reference proteome</keyword>
<sequence length="65" mass="7296">MSRAGCVPDLESFDTVIGAMCTVRRTSEAVDMIKQMVEKVGLTPRQGTIAKWQQHCEQTEYMESS</sequence>
<gene>
    <name evidence="2" type="ORF">Pyn_03662</name>
</gene>
<evidence type="ECO:0000313" key="2">
    <source>
        <dbReference type="EMBL" id="PQM38634.1"/>
    </source>
</evidence>
<organism evidence="2 3">
    <name type="scientific">Prunus yedoensis var. nudiflora</name>
    <dbReference type="NCBI Taxonomy" id="2094558"/>
    <lineage>
        <taxon>Eukaryota</taxon>
        <taxon>Viridiplantae</taxon>
        <taxon>Streptophyta</taxon>
        <taxon>Embryophyta</taxon>
        <taxon>Tracheophyta</taxon>
        <taxon>Spermatophyta</taxon>
        <taxon>Magnoliopsida</taxon>
        <taxon>eudicotyledons</taxon>
        <taxon>Gunneridae</taxon>
        <taxon>Pentapetalae</taxon>
        <taxon>rosids</taxon>
        <taxon>fabids</taxon>
        <taxon>Rosales</taxon>
        <taxon>Rosaceae</taxon>
        <taxon>Amygdaloideae</taxon>
        <taxon>Amygdaleae</taxon>
        <taxon>Prunus</taxon>
    </lineage>
</organism>
<dbReference type="InterPro" id="IPR011990">
    <property type="entry name" value="TPR-like_helical_dom_sf"/>
</dbReference>
<comment type="caution">
    <text evidence="2">The sequence shown here is derived from an EMBL/GenBank/DDBJ whole genome shotgun (WGS) entry which is preliminary data.</text>
</comment>
<dbReference type="AlphaFoldDB" id="A0A314UPX1"/>
<protein>
    <submittedName>
        <fullName evidence="2">Pentatricopeptide repeat-containing protein</fullName>
    </submittedName>
</protein>
<dbReference type="InterPro" id="IPR002885">
    <property type="entry name" value="PPR_rpt"/>
</dbReference>
<evidence type="ECO:0000256" key="1">
    <source>
        <dbReference type="ARBA" id="ARBA00022737"/>
    </source>
</evidence>